<dbReference type="InterPro" id="IPR001343">
    <property type="entry name" value="Hemolysn_Ca-bd"/>
</dbReference>
<dbReference type="SUPFAM" id="SSF55486">
    <property type="entry name" value="Metalloproteases ('zincins'), catalytic domain"/>
    <property type="match status" value="1"/>
</dbReference>
<evidence type="ECO:0000313" key="9">
    <source>
        <dbReference type="Proteomes" id="UP001321014"/>
    </source>
</evidence>
<keyword evidence="5" id="KW-0677">Repeat</keyword>
<comment type="caution">
    <text evidence="8">The sequence shown here is derived from an EMBL/GenBank/DDBJ whole genome shotgun (WGS) entry which is preliminary data.</text>
</comment>
<dbReference type="InterPro" id="IPR011049">
    <property type="entry name" value="Serralysin-like_metalloprot_C"/>
</dbReference>
<evidence type="ECO:0000259" key="7">
    <source>
        <dbReference type="SMART" id="SM00235"/>
    </source>
</evidence>
<comment type="similarity">
    <text evidence="3">Belongs to the peptidase M10B family.</text>
</comment>
<dbReference type="PROSITE" id="PS00330">
    <property type="entry name" value="HEMOLYSIN_CALCIUM"/>
    <property type="match status" value="4"/>
</dbReference>
<accession>A0ABT2WKS7</accession>
<dbReference type="SUPFAM" id="SSF51120">
    <property type="entry name" value="beta-Roll"/>
    <property type="match status" value="3"/>
</dbReference>
<name>A0ABT2WKS7_9RHOB</name>
<gene>
    <name evidence="8" type="ORF">OEZ49_01895</name>
</gene>
<organism evidence="8 9">
    <name type="scientific">Ruegeria marisflavi</name>
    <dbReference type="NCBI Taxonomy" id="2984152"/>
    <lineage>
        <taxon>Bacteria</taxon>
        <taxon>Pseudomonadati</taxon>
        <taxon>Pseudomonadota</taxon>
        <taxon>Alphaproteobacteria</taxon>
        <taxon>Rhodobacterales</taxon>
        <taxon>Roseobacteraceae</taxon>
        <taxon>Ruegeria</taxon>
    </lineage>
</organism>
<feature type="domain" description="Peptidase metallopeptidase" evidence="7">
    <location>
        <begin position="24"/>
        <end position="192"/>
    </location>
</feature>
<evidence type="ECO:0000256" key="3">
    <source>
        <dbReference type="ARBA" id="ARBA00009490"/>
    </source>
</evidence>
<comment type="cofactor">
    <cofactor evidence="1">
        <name>Ca(2+)</name>
        <dbReference type="ChEBI" id="CHEBI:29108"/>
    </cofactor>
</comment>
<protein>
    <submittedName>
        <fullName evidence="8">M10 family metallopeptidase C-terminal domain-containing protein</fullName>
    </submittedName>
</protein>
<evidence type="ECO:0000256" key="5">
    <source>
        <dbReference type="ARBA" id="ARBA00022737"/>
    </source>
</evidence>
<dbReference type="CDD" id="cd04277">
    <property type="entry name" value="ZnMc_serralysin_like"/>
    <property type="match status" value="1"/>
</dbReference>
<dbReference type="RefSeq" id="WP_263386746.1">
    <property type="nucleotide sequence ID" value="NZ_JAOVQN010000002.1"/>
</dbReference>
<sequence>MLTETEILQGLQFPFSLLSGPINTSAQAPYTLTYQFEAMVQPADLSRTFTGWQQLSTAEKAQIRLAMDHLETILNVRFTEVTGDSDPDINIGKVDIAGTTIGYGGYSYSAWSDGTLASYDGFAVYDNTLDLTSRWQWLILHELGHALGLKHPFDESSSGDIVNAPLPEEYDNRKYTVMSYTDNPDTSTDPQSLALFDVLALQNRWGANPNYNTGDDRYTGPRVVGVDVIWDAGGQDWLDASTYAGPVALSLVPGSFSRFGSYEDVAIAFGAVIENAAGGTGNDVVTGSDGDNQLNGGDGNDRLFGGGGNDTLDGGAGTDVAVFSYSSTDVRIQRSGDGYLLSTGVEQDLVQRIEQFEFSDRSLTEEQIDAVADSSSGPIGTGNDDVLIGTTGNDIIRGLAGNDRIVGDTGNDSLDGGLGTDTLNGGPGDDIIVGGPTVDDLRDVVYAGEGNDSVDAGAGNDLVFGQGGNDTISGGAGVDELQGQDGNDVITGSSFSDLVYGGAGDDFVNGGFGHDRINGGTGADKFFHVGVEGHGSDWVQDYTVAEGDVLLFGNSSATRADFQVNFAHTENAEGDRTGNDTVREAFVVYRPTGQIMWALVDGEGQSRIDLQIGTEVFDLLA</sequence>
<feature type="region of interest" description="Disordered" evidence="6">
    <location>
        <begin position="286"/>
        <end position="310"/>
    </location>
</feature>
<dbReference type="Gene3D" id="3.40.390.10">
    <property type="entry name" value="Collagenase (Catalytic Domain)"/>
    <property type="match status" value="1"/>
</dbReference>
<dbReference type="EMBL" id="JAOVQN010000002">
    <property type="protein sequence ID" value="MCU9836507.1"/>
    <property type="molecule type" value="Genomic_DNA"/>
</dbReference>
<dbReference type="PANTHER" id="PTHR38340:SF1">
    <property type="entry name" value="S-LAYER PROTEIN"/>
    <property type="match status" value="1"/>
</dbReference>
<proteinExistence type="inferred from homology"/>
<evidence type="ECO:0000256" key="6">
    <source>
        <dbReference type="SAM" id="MobiDB-lite"/>
    </source>
</evidence>
<comment type="subcellular location">
    <subcellularLocation>
        <location evidence="2">Secreted</location>
    </subcellularLocation>
</comment>
<dbReference type="PRINTS" id="PR00313">
    <property type="entry name" value="CABNDNGRPT"/>
</dbReference>
<reference evidence="8 9" key="1">
    <citation type="submission" date="2022-10" db="EMBL/GenBank/DDBJ databases">
        <title>Ruegeria sp. nov., isolated from ocean surface water.</title>
        <authorList>
            <person name="He W."/>
            <person name="Wang L."/>
            <person name="Zhang D.-F."/>
        </authorList>
    </citation>
    <scope>NUCLEOTIDE SEQUENCE [LARGE SCALE GENOMIC DNA]</scope>
    <source>
        <strain evidence="8 9">WL0004</strain>
    </source>
</reference>
<dbReference type="InterPro" id="IPR006026">
    <property type="entry name" value="Peptidase_Metallo"/>
</dbReference>
<evidence type="ECO:0000313" key="8">
    <source>
        <dbReference type="EMBL" id="MCU9836507.1"/>
    </source>
</evidence>
<dbReference type="Proteomes" id="UP001321014">
    <property type="component" value="Unassembled WGS sequence"/>
</dbReference>
<dbReference type="InterPro" id="IPR050557">
    <property type="entry name" value="RTX_toxin/Mannuronan_C5-epim"/>
</dbReference>
<dbReference type="Gene3D" id="2.150.10.10">
    <property type="entry name" value="Serralysin-like metalloprotease, C-terminal"/>
    <property type="match status" value="3"/>
</dbReference>
<evidence type="ECO:0000256" key="4">
    <source>
        <dbReference type="ARBA" id="ARBA00022525"/>
    </source>
</evidence>
<dbReference type="SMART" id="SM00235">
    <property type="entry name" value="ZnMc"/>
    <property type="match status" value="1"/>
</dbReference>
<dbReference type="Pfam" id="PF00353">
    <property type="entry name" value="HemolysinCabind"/>
    <property type="match status" value="4"/>
</dbReference>
<evidence type="ECO:0000256" key="2">
    <source>
        <dbReference type="ARBA" id="ARBA00004613"/>
    </source>
</evidence>
<dbReference type="InterPro" id="IPR013858">
    <property type="entry name" value="Peptidase_M10B_C"/>
</dbReference>
<keyword evidence="4" id="KW-0964">Secreted</keyword>
<dbReference type="Pfam" id="PF08548">
    <property type="entry name" value="Peptidase_M10_C"/>
    <property type="match status" value="1"/>
</dbReference>
<dbReference type="InterPro" id="IPR018511">
    <property type="entry name" value="Hemolysin-typ_Ca-bd_CS"/>
</dbReference>
<dbReference type="PANTHER" id="PTHR38340">
    <property type="entry name" value="S-LAYER PROTEIN"/>
    <property type="match status" value="1"/>
</dbReference>
<dbReference type="InterPro" id="IPR024079">
    <property type="entry name" value="MetalloPept_cat_dom_sf"/>
</dbReference>
<keyword evidence="9" id="KW-1185">Reference proteome</keyword>
<evidence type="ECO:0000256" key="1">
    <source>
        <dbReference type="ARBA" id="ARBA00001913"/>
    </source>
</evidence>
<dbReference type="InterPro" id="IPR034033">
    <property type="entry name" value="Serralysin-like"/>
</dbReference>